<keyword evidence="3" id="KW-1133">Transmembrane helix</keyword>
<dbReference type="InterPro" id="IPR036047">
    <property type="entry name" value="F-box-like_dom_sf"/>
</dbReference>
<keyword evidence="1" id="KW-0175">Coiled coil</keyword>
<evidence type="ECO:0000256" key="2">
    <source>
        <dbReference type="SAM" id="MobiDB-lite"/>
    </source>
</evidence>
<feature type="transmembrane region" description="Helical" evidence="3">
    <location>
        <begin position="415"/>
        <end position="431"/>
    </location>
</feature>
<dbReference type="Pfam" id="PF12937">
    <property type="entry name" value="F-box-like"/>
    <property type="match status" value="1"/>
</dbReference>
<protein>
    <recommendedName>
        <fullName evidence="4">F-box domain-containing protein</fullName>
    </recommendedName>
</protein>
<dbReference type="Proteomes" id="UP000444721">
    <property type="component" value="Unassembled WGS sequence"/>
</dbReference>
<reference evidence="5 6" key="1">
    <citation type="journal article" date="2019" name="Sci. Rep.">
        <title>Nanopore sequencing improves the draft genome of the human pathogenic amoeba Naegleria fowleri.</title>
        <authorList>
            <person name="Liechti N."/>
            <person name="Schurch N."/>
            <person name="Bruggmann R."/>
            <person name="Wittwer M."/>
        </authorList>
    </citation>
    <scope>NUCLEOTIDE SEQUENCE [LARGE SCALE GENOMIC DNA]</scope>
    <source>
        <strain evidence="5 6">ATCC 30894</strain>
    </source>
</reference>
<organism evidence="5 6">
    <name type="scientific">Naegleria fowleri</name>
    <name type="common">Brain eating amoeba</name>
    <dbReference type="NCBI Taxonomy" id="5763"/>
    <lineage>
        <taxon>Eukaryota</taxon>
        <taxon>Discoba</taxon>
        <taxon>Heterolobosea</taxon>
        <taxon>Tetramitia</taxon>
        <taxon>Eutetramitia</taxon>
        <taxon>Vahlkampfiidae</taxon>
        <taxon>Naegleria</taxon>
    </lineage>
</organism>
<dbReference type="OrthoDB" id="10457753at2759"/>
<dbReference type="EMBL" id="VFQX01000035">
    <property type="protein sequence ID" value="KAF0977069.1"/>
    <property type="molecule type" value="Genomic_DNA"/>
</dbReference>
<dbReference type="SUPFAM" id="SSF81383">
    <property type="entry name" value="F-box domain"/>
    <property type="match status" value="1"/>
</dbReference>
<feature type="coiled-coil region" evidence="1">
    <location>
        <begin position="332"/>
        <end position="359"/>
    </location>
</feature>
<evidence type="ECO:0000256" key="1">
    <source>
        <dbReference type="SAM" id="Coils"/>
    </source>
</evidence>
<dbReference type="VEuPathDB" id="AmoebaDB:FDP41_003722"/>
<evidence type="ECO:0000313" key="6">
    <source>
        <dbReference type="Proteomes" id="UP000444721"/>
    </source>
</evidence>
<feature type="transmembrane region" description="Helical" evidence="3">
    <location>
        <begin position="387"/>
        <end position="403"/>
    </location>
</feature>
<feature type="compositionally biased region" description="Polar residues" evidence="2">
    <location>
        <begin position="516"/>
        <end position="530"/>
    </location>
</feature>
<evidence type="ECO:0000313" key="5">
    <source>
        <dbReference type="EMBL" id="KAF0977069.1"/>
    </source>
</evidence>
<accession>A0A6A5BVW0</accession>
<feature type="transmembrane region" description="Helical" evidence="3">
    <location>
        <begin position="437"/>
        <end position="456"/>
    </location>
</feature>
<feature type="region of interest" description="Disordered" evidence="2">
    <location>
        <begin position="498"/>
        <end position="530"/>
    </location>
</feature>
<keyword evidence="3" id="KW-0472">Membrane</keyword>
<sequence length="530" mass="62554">MFNKWRTKLSSKQNVIQKKEEWDHHMHSHHADDERMMMDGWIKSNPLVPKKEEDDWPSAAPPLTDENGKDTFHEFDQTSCPSSFLQDDHVQQEPHYEVLFREVENDPTVSNFSRRRRILVDHYENDLNSAATFNLNYVDNNAMIRDNKRLNHEDDEITINYLSQKQRPQNLPNIKNMHLSHQLTNFEYNYDGWNTSSDEENNEPWMDDEDFAILPTTTKTMMSTVVERKTSVLDPSIRLWNANAKAMWTHDVFFSVFAFLDDIFDMIRLSRVCRESYKAFRDPYLWRNEIENRKIRTLGFKTEDIENNGIENLDVIYAYCKVLMDYKMTKLKSQAENEKQVYVHEQNKLKEEKKQALQQRQANGLVVTTIISLIIICFNLSRVFFFLIAYFLFGATVVGTLLFVNTQPKLKKQQIMLNIVIIVVSVVLFQFNELNFLFMIVGAIAFSYFFTFKFIVTSEHKIQSEFLVKQRKLYQDMSDIDQKYYKITKELQEVAKRIPSSLKEPKKKPLPPSDSVTNAQKRPSSKCNIQ</sequence>
<evidence type="ECO:0000256" key="3">
    <source>
        <dbReference type="SAM" id="Phobius"/>
    </source>
</evidence>
<dbReference type="RefSeq" id="XP_044561782.1">
    <property type="nucleotide sequence ID" value="XM_044707058.1"/>
</dbReference>
<name>A0A6A5BVW0_NAEFO</name>
<dbReference type="AlphaFoldDB" id="A0A6A5BVW0"/>
<keyword evidence="3" id="KW-0812">Transmembrane</keyword>
<dbReference type="VEuPathDB" id="AmoebaDB:NfTy_064870"/>
<dbReference type="VEuPathDB" id="AmoebaDB:NF0078080"/>
<comment type="caution">
    <text evidence="5">The sequence shown here is derived from an EMBL/GenBank/DDBJ whole genome shotgun (WGS) entry which is preliminary data.</text>
</comment>
<feature type="domain" description="F-box" evidence="4">
    <location>
        <begin position="251"/>
        <end position="288"/>
    </location>
</feature>
<proteinExistence type="predicted"/>
<dbReference type="GeneID" id="68110940"/>
<gene>
    <name evidence="5" type="ORF">FDP41_003722</name>
</gene>
<evidence type="ECO:0000259" key="4">
    <source>
        <dbReference type="Pfam" id="PF12937"/>
    </source>
</evidence>
<keyword evidence="6" id="KW-1185">Reference proteome</keyword>
<dbReference type="InterPro" id="IPR001810">
    <property type="entry name" value="F-box_dom"/>
</dbReference>